<dbReference type="InterPro" id="IPR025507">
    <property type="entry name" value="DUF4394"/>
</dbReference>
<proteinExistence type="predicted"/>
<reference evidence="4" key="1">
    <citation type="submission" date="2024-05" db="EMBL/GenBank/DDBJ databases">
        <title>Planctomycetes of the genus Singulisphaera possess chitinolytic capabilities.</title>
        <authorList>
            <person name="Ivanova A."/>
        </authorList>
    </citation>
    <scope>NUCLEOTIDE SEQUENCE</scope>
    <source>
        <strain evidence="4">Ch08T</strain>
    </source>
</reference>
<organism evidence="4">
    <name type="scientific">Singulisphaera sp. Ch08</name>
    <dbReference type="NCBI Taxonomy" id="3120278"/>
    <lineage>
        <taxon>Bacteria</taxon>
        <taxon>Pseudomonadati</taxon>
        <taxon>Planctomycetota</taxon>
        <taxon>Planctomycetia</taxon>
        <taxon>Isosphaerales</taxon>
        <taxon>Isosphaeraceae</taxon>
        <taxon>Singulisphaera</taxon>
    </lineage>
</organism>
<feature type="domain" description="DUF4394" evidence="2">
    <location>
        <begin position="31"/>
        <end position="264"/>
    </location>
</feature>
<dbReference type="Pfam" id="PF14339">
    <property type="entry name" value="DUF4394"/>
    <property type="match status" value="2"/>
</dbReference>
<dbReference type="Gene3D" id="2.60.40.10">
    <property type="entry name" value="Immunoglobulins"/>
    <property type="match status" value="1"/>
</dbReference>
<dbReference type="InterPro" id="IPR013783">
    <property type="entry name" value="Ig-like_fold"/>
</dbReference>
<sequence>MRRHRAIGSLEQCEARTLLTTLYGVTAASSLIQFDSAAPAIILRSNPITNIGAGETIQGIDFRPANGQLYALTTDTNHTGRLYTIDTTSAAATLAATIDVPVTGTRFGLDFNPIPDRLRIVSDTDLNLRVNVATGAATADGTLNYLAGDSSAGQAPNVVGSAYRNNFPGASATTLYQIDSHLDILAIQSPPNDGTLATVGSLGVDATSVVGFDILTTGEKANPTNQAIAALQVGGSTGLYTVNLATGSATLVGTIGDGATQIVGMTVAPATQALVNAANAFGIDASNNNLVRFNTQTPGTIVSSQLITGLQQGETILGLDVQPTTGVLYGLGSTSRLYTIDTLTGVATPVIDRVTIMPFPLPILPPFPNKPFAPALSGTEFGFDFDPTGTHIRVVSNTGQSLWLDPYRGLVNSTGGPLTYSTGDPNFGQNPHVSGVASLNNVSDATTPTLYAIDTTLDVLAIEDPAHLGTLSTVGALGIDASAVVGFDIRTVDGLNYGYATLVSGGTTSLYRIDLTTGAATLIAPVGAPLRALAIAPEGFRARLEGSTVILTGSSTADTLVIDQTGGLLRHNQAALGAPGYHSEFDFDTTLPGDQTLSSTDTNILVVVNAGQGFDKVTLGSESAPLSSLATRFSVNGEEGYNQLTLDDSASGLPRNIDILPGYITGFGSPVAYSTAFNTSIGVFVNAGTQNDTFSLAPSFGFTVTRLRINGGLGIDTLNADAQGAHLFTTGSSLIFRPNQAYSAEVAIEGLEHVNLANVAGEPVTPVTPPNLAISLAVAGTEFADKVVAQFTDLDPGAKAADYHVTIQWGDGTSSPGRVVQVSTIPARFYILGTHRYSTAGRFTVSSTIRDTGGSFTESAGNVTTTTTYEAEVPVTLQSPILVTEPPIMVQGQLDAASDTGVSNQDGITNDNTPTFTGTTAPGAIVKIYNGTDPATRQLIATGVADSLGAWQATALNPLADGLYTNLELEATFVNGQAQAIASLANLMVDTAGPTVTKLEFRRLQGQINASFQDDGSGLNQAGLTDLANYVFAGIGPVGLRNRRTSITTASTTPSGIPANAQVVNLSINNGRRLRAGRYTFTAYSGGIEDLAGNALDGEFIGRFPSGNARPGGHFVAALRPFRKLATGSTPDGSAATNAPGNRQAALRKNGGNAHPAGPSQQAHLTNRPHAAASLKSQGRTFG</sequence>
<dbReference type="InterPro" id="IPR044016">
    <property type="entry name" value="Big_13"/>
</dbReference>
<feature type="domain" description="Bacterial Ig-like" evidence="3">
    <location>
        <begin position="893"/>
        <end position="991"/>
    </location>
</feature>
<evidence type="ECO:0000313" key="4">
    <source>
        <dbReference type="EMBL" id="XBH06054.1"/>
    </source>
</evidence>
<evidence type="ECO:0000259" key="2">
    <source>
        <dbReference type="Pfam" id="PF14339"/>
    </source>
</evidence>
<dbReference type="EMBL" id="CP155447">
    <property type="protein sequence ID" value="XBH06054.1"/>
    <property type="molecule type" value="Genomic_DNA"/>
</dbReference>
<dbReference type="AlphaFoldDB" id="A0AAU7CM02"/>
<dbReference type="RefSeq" id="WP_406698905.1">
    <property type="nucleotide sequence ID" value="NZ_CP155447.1"/>
</dbReference>
<evidence type="ECO:0000259" key="3">
    <source>
        <dbReference type="Pfam" id="PF19077"/>
    </source>
</evidence>
<accession>A0AAU7CM02</accession>
<gene>
    <name evidence="4" type="ORF">V5E97_08465</name>
</gene>
<feature type="domain" description="DUF4394" evidence="2">
    <location>
        <begin position="289"/>
        <end position="534"/>
    </location>
</feature>
<dbReference type="SUPFAM" id="SSF69322">
    <property type="entry name" value="Tricorn protease domain 2"/>
    <property type="match status" value="1"/>
</dbReference>
<feature type="region of interest" description="Disordered" evidence="1">
    <location>
        <begin position="1147"/>
        <end position="1183"/>
    </location>
</feature>
<dbReference type="Pfam" id="PF19077">
    <property type="entry name" value="Big_13"/>
    <property type="match status" value="1"/>
</dbReference>
<protein>
    <submittedName>
        <fullName evidence="4">DUF4394 domain-containing protein</fullName>
    </submittedName>
</protein>
<evidence type="ECO:0000256" key="1">
    <source>
        <dbReference type="SAM" id="MobiDB-lite"/>
    </source>
</evidence>
<name>A0AAU7CM02_9BACT</name>